<dbReference type="Proteomes" id="UP000322499">
    <property type="component" value="Unassembled WGS sequence"/>
</dbReference>
<dbReference type="InterPro" id="IPR025637">
    <property type="entry name" value="DUF4333"/>
</dbReference>
<sequence length="233" mass="23387">MTDPHGDGEPGRVPPGRPGEPPAPAPGPQPPSAGAGWAQQPWGAPPGSPPPGFPPSSGFLPPSGTFPPHGATQPYGDFPATFGPPGQAPRPPWGPPPGGPRQPGQVPPGPGGPYGSSGPGGPQPAGWGPPPRRSHAGLVAGLAAVAMAAVAGGAVLAASTGPTVLEADAVERDVAAQFEQREGVPLDLRCAEEMRVEVGATYECSGVTADDEQVTLRIEITDEDGARYTWTEP</sequence>
<dbReference type="RefSeq" id="WP_166532322.1">
    <property type="nucleotide sequence ID" value="NZ_VNHW01000003.1"/>
</dbReference>
<feature type="domain" description="DUF4333" evidence="2">
    <location>
        <begin position="153"/>
        <end position="225"/>
    </location>
</feature>
<gene>
    <name evidence="3" type="ORF">BD833_103281</name>
</gene>
<organism evidence="3 4">
    <name type="scientific">Blastococcus xanthinilyticus</name>
    <dbReference type="NCBI Taxonomy" id="1564164"/>
    <lineage>
        <taxon>Bacteria</taxon>
        <taxon>Bacillati</taxon>
        <taxon>Actinomycetota</taxon>
        <taxon>Actinomycetes</taxon>
        <taxon>Geodermatophilales</taxon>
        <taxon>Geodermatophilaceae</taxon>
        <taxon>Blastococcus</taxon>
    </lineage>
</organism>
<proteinExistence type="predicted"/>
<dbReference type="Pfam" id="PF14230">
    <property type="entry name" value="DUF4333"/>
    <property type="match status" value="1"/>
</dbReference>
<dbReference type="EMBL" id="VNHW01000003">
    <property type="protein sequence ID" value="TYP89124.1"/>
    <property type="molecule type" value="Genomic_DNA"/>
</dbReference>
<evidence type="ECO:0000313" key="4">
    <source>
        <dbReference type="Proteomes" id="UP000322499"/>
    </source>
</evidence>
<feature type="compositionally biased region" description="Pro residues" evidence="1">
    <location>
        <begin position="12"/>
        <end position="31"/>
    </location>
</feature>
<protein>
    <submittedName>
        <fullName evidence="3">Uncharacterized protein DUF4333</fullName>
    </submittedName>
</protein>
<feature type="compositionally biased region" description="Basic and acidic residues" evidence="1">
    <location>
        <begin position="1"/>
        <end position="10"/>
    </location>
</feature>
<evidence type="ECO:0000313" key="3">
    <source>
        <dbReference type="EMBL" id="TYP89124.1"/>
    </source>
</evidence>
<feature type="compositionally biased region" description="Low complexity" evidence="1">
    <location>
        <begin position="55"/>
        <end position="68"/>
    </location>
</feature>
<keyword evidence="4" id="KW-1185">Reference proteome</keyword>
<dbReference type="AlphaFoldDB" id="A0A5S5D1A1"/>
<accession>A0A5S5D1A1</accession>
<feature type="compositionally biased region" description="Pro residues" evidence="1">
    <location>
        <begin position="86"/>
        <end position="111"/>
    </location>
</feature>
<comment type="caution">
    <text evidence="3">The sequence shown here is derived from an EMBL/GenBank/DDBJ whole genome shotgun (WGS) entry which is preliminary data.</text>
</comment>
<feature type="region of interest" description="Disordered" evidence="1">
    <location>
        <begin position="1"/>
        <end position="135"/>
    </location>
</feature>
<evidence type="ECO:0000259" key="2">
    <source>
        <dbReference type="Pfam" id="PF14230"/>
    </source>
</evidence>
<evidence type="ECO:0000256" key="1">
    <source>
        <dbReference type="SAM" id="MobiDB-lite"/>
    </source>
</evidence>
<name>A0A5S5D1A1_9ACTN</name>
<feature type="compositionally biased region" description="Low complexity" evidence="1">
    <location>
        <begin position="32"/>
        <end position="42"/>
    </location>
</feature>
<feature type="compositionally biased region" description="Pro residues" evidence="1">
    <location>
        <begin position="43"/>
        <end position="54"/>
    </location>
</feature>
<reference evidence="3 4" key="1">
    <citation type="submission" date="2019-07" db="EMBL/GenBank/DDBJ databases">
        <title>Genomic Encyclopedia of Archaeal and Bacterial Type Strains, Phase II (KMG-II): from individual species to whole genera.</title>
        <authorList>
            <person name="Goeker M."/>
        </authorList>
    </citation>
    <scope>NUCLEOTIDE SEQUENCE [LARGE SCALE GENOMIC DNA]</scope>
    <source>
        <strain evidence="3 4">DSM 46842</strain>
    </source>
</reference>